<dbReference type="AlphaFoldDB" id="A0A8J3CES1"/>
<reference evidence="1" key="1">
    <citation type="journal article" date="2014" name="Int. J. Syst. Evol. Microbiol.">
        <title>Complete genome sequence of Corynebacterium casei LMG S-19264T (=DSM 44701T), isolated from a smear-ripened cheese.</title>
        <authorList>
            <consortium name="US DOE Joint Genome Institute (JGI-PGF)"/>
            <person name="Walter F."/>
            <person name="Albersmeier A."/>
            <person name="Kalinowski J."/>
            <person name="Ruckert C."/>
        </authorList>
    </citation>
    <scope>NUCLEOTIDE SEQUENCE</scope>
    <source>
        <strain evidence="1">CGMCC 4.5737</strain>
    </source>
</reference>
<keyword evidence="2" id="KW-1185">Reference proteome</keyword>
<dbReference type="EMBL" id="BMMK01000011">
    <property type="protein sequence ID" value="GGM55869.1"/>
    <property type="molecule type" value="Genomic_DNA"/>
</dbReference>
<reference evidence="1" key="2">
    <citation type="submission" date="2020-09" db="EMBL/GenBank/DDBJ databases">
        <authorList>
            <person name="Sun Q."/>
            <person name="Zhou Y."/>
        </authorList>
    </citation>
    <scope>NUCLEOTIDE SEQUENCE</scope>
    <source>
        <strain evidence="1">CGMCC 4.5737</strain>
    </source>
</reference>
<sequence>MTPFLADVLARVRRGTLTGQPELFARYRGDSSWQPDGCGRDTASALNRLWRMRLIEPPPEWRTYGPYTPTTAGWLA</sequence>
<evidence type="ECO:0000313" key="2">
    <source>
        <dbReference type="Proteomes" id="UP000637578"/>
    </source>
</evidence>
<accession>A0A8J3CES1</accession>
<gene>
    <name evidence="1" type="ORF">GCM10012275_28750</name>
</gene>
<comment type="caution">
    <text evidence="1">The sequence shown here is derived from an EMBL/GenBank/DDBJ whole genome shotgun (WGS) entry which is preliminary data.</text>
</comment>
<protein>
    <submittedName>
        <fullName evidence="1">Uncharacterized protein</fullName>
    </submittedName>
</protein>
<name>A0A8J3CES1_9PSEU</name>
<evidence type="ECO:0000313" key="1">
    <source>
        <dbReference type="EMBL" id="GGM55869.1"/>
    </source>
</evidence>
<organism evidence="1 2">
    <name type="scientific">Longimycelium tulufanense</name>
    <dbReference type="NCBI Taxonomy" id="907463"/>
    <lineage>
        <taxon>Bacteria</taxon>
        <taxon>Bacillati</taxon>
        <taxon>Actinomycetota</taxon>
        <taxon>Actinomycetes</taxon>
        <taxon>Pseudonocardiales</taxon>
        <taxon>Pseudonocardiaceae</taxon>
        <taxon>Longimycelium</taxon>
    </lineage>
</organism>
<dbReference type="Proteomes" id="UP000637578">
    <property type="component" value="Unassembled WGS sequence"/>
</dbReference>
<proteinExistence type="predicted"/>